<dbReference type="SUPFAM" id="SSF55021">
    <property type="entry name" value="ACT-like"/>
    <property type="match status" value="2"/>
</dbReference>
<feature type="domain" description="ACT" evidence="1">
    <location>
        <begin position="71"/>
        <end position="143"/>
    </location>
</feature>
<evidence type="ECO:0000313" key="2">
    <source>
        <dbReference type="EMBL" id="MCR6545024.1"/>
    </source>
</evidence>
<protein>
    <submittedName>
        <fullName evidence="2">ACT domain-containing protein</fullName>
    </submittedName>
</protein>
<reference evidence="2 3" key="1">
    <citation type="submission" date="2022-08" db="EMBL/GenBank/DDBJ databases">
        <title>Proteogenomics of the novel Dehalobacterium formicoaceticum strain EZ94 highlights a key role of methyltransferases during anaerobic dichloromethane degradation.</title>
        <authorList>
            <person name="Wasmund K."/>
        </authorList>
    </citation>
    <scope>NUCLEOTIDE SEQUENCE [LARGE SCALE GENOMIC DNA]</scope>
    <source>
        <strain evidence="2 3">EZ94</strain>
    </source>
</reference>
<dbReference type="PROSITE" id="PS51671">
    <property type="entry name" value="ACT"/>
    <property type="match status" value="1"/>
</dbReference>
<dbReference type="RefSeq" id="WP_257912638.1">
    <property type="nucleotide sequence ID" value="NZ_JANPWE010000002.1"/>
</dbReference>
<dbReference type="Gene3D" id="3.30.2130.10">
    <property type="entry name" value="VC0802-like"/>
    <property type="match status" value="1"/>
</dbReference>
<sequence length="143" mass="16035">MRVKQISIFLENKRGRLAAVTRLLADTKINIRALSIADTTDFGVLRLIVDQPDLAYQVLKKNDFTVSETEVIAVEMPDKPGGLAKVLEILDQNNINLEYLYAFYGQSGHEALNIFRVEQIDEAIQVLGEHHIKLLPGDAVYAL</sequence>
<dbReference type="CDD" id="cd04882">
    <property type="entry name" value="ACT_Bt0572_2"/>
    <property type="match status" value="1"/>
</dbReference>
<dbReference type="PANTHER" id="PTHR40099:SF1">
    <property type="entry name" value="ACETOLACTATE SYNTHASE, SMALL SUBUNIT"/>
    <property type="match status" value="1"/>
</dbReference>
<proteinExistence type="predicted"/>
<dbReference type="InterPro" id="IPR002912">
    <property type="entry name" value="ACT_dom"/>
</dbReference>
<evidence type="ECO:0000313" key="3">
    <source>
        <dbReference type="Proteomes" id="UP001524944"/>
    </source>
</evidence>
<dbReference type="Proteomes" id="UP001524944">
    <property type="component" value="Unassembled WGS sequence"/>
</dbReference>
<gene>
    <name evidence="2" type="ORF">NVS47_05770</name>
</gene>
<evidence type="ECO:0000259" key="1">
    <source>
        <dbReference type="PROSITE" id="PS51671"/>
    </source>
</evidence>
<accession>A0ABT1Y2E1</accession>
<comment type="caution">
    <text evidence="2">The sequence shown here is derived from an EMBL/GenBank/DDBJ whole genome shotgun (WGS) entry which is preliminary data.</text>
</comment>
<dbReference type="Pfam" id="PF19571">
    <property type="entry name" value="ACT_8"/>
    <property type="match status" value="1"/>
</dbReference>
<dbReference type="InterPro" id="IPR045865">
    <property type="entry name" value="ACT-like_dom_sf"/>
</dbReference>
<keyword evidence="3" id="KW-1185">Reference proteome</keyword>
<dbReference type="EMBL" id="JANPWE010000002">
    <property type="protein sequence ID" value="MCR6545024.1"/>
    <property type="molecule type" value="Genomic_DNA"/>
</dbReference>
<dbReference type="CDD" id="cd04908">
    <property type="entry name" value="ACT_Bt0572_1"/>
    <property type="match status" value="1"/>
</dbReference>
<organism evidence="2 3">
    <name type="scientific">Dehalobacterium formicoaceticum</name>
    <dbReference type="NCBI Taxonomy" id="51515"/>
    <lineage>
        <taxon>Bacteria</taxon>
        <taxon>Bacillati</taxon>
        <taxon>Bacillota</taxon>
        <taxon>Clostridia</taxon>
        <taxon>Eubacteriales</taxon>
        <taxon>Peptococcaceae</taxon>
        <taxon>Dehalobacterium</taxon>
    </lineage>
</organism>
<name>A0ABT1Y2E1_9FIRM</name>
<dbReference type="InterPro" id="IPR045739">
    <property type="entry name" value="ACT_dom_pair"/>
</dbReference>
<dbReference type="PANTHER" id="PTHR40099">
    <property type="entry name" value="ACETOLACTATE SYNTHASE, SMALL SUBUNIT"/>
    <property type="match status" value="1"/>
</dbReference>